<comment type="subunit">
    <text evidence="2">Homodimer.</text>
</comment>
<dbReference type="InterPro" id="IPR015424">
    <property type="entry name" value="PyrdxlP-dep_Trfase"/>
</dbReference>
<accession>A0A3B1K8D6</accession>
<dbReference type="Proteomes" id="UP000018467">
    <property type="component" value="Unassembled WGS sequence"/>
</dbReference>
<comment type="catalytic activity">
    <reaction evidence="9">
        <text>L-alanine + 2-oxoglutarate = pyruvate + L-glutamate</text>
        <dbReference type="Rhea" id="RHEA:19453"/>
        <dbReference type="ChEBI" id="CHEBI:15361"/>
        <dbReference type="ChEBI" id="CHEBI:16810"/>
        <dbReference type="ChEBI" id="CHEBI:29985"/>
        <dbReference type="ChEBI" id="CHEBI:57972"/>
        <dbReference type="EC" id="2.6.1.2"/>
    </reaction>
</comment>
<dbReference type="InterPro" id="IPR015422">
    <property type="entry name" value="PyrdxlP-dep_Trfase_small"/>
</dbReference>
<dbReference type="SUPFAM" id="SSF53383">
    <property type="entry name" value="PLP-dependent transferases"/>
    <property type="match status" value="1"/>
</dbReference>
<protein>
    <recommendedName>
        <fullName evidence="8">alanine transaminase</fullName>
        <ecNumber evidence="8">2.6.1.2</ecNumber>
    </recommendedName>
</protein>
<evidence type="ECO:0000313" key="12">
    <source>
        <dbReference type="Proteomes" id="UP000018467"/>
    </source>
</evidence>
<keyword evidence="12" id="KW-1185">Reference proteome</keyword>
<evidence type="ECO:0000256" key="9">
    <source>
        <dbReference type="ARBA" id="ARBA00047412"/>
    </source>
</evidence>
<evidence type="ECO:0000256" key="7">
    <source>
        <dbReference type="ARBA" id="ARBA00025785"/>
    </source>
</evidence>
<dbReference type="InterPro" id="IPR004839">
    <property type="entry name" value="Aminotransferase_I/II_large"/>
</dbReference>
<evidence type="ECO:0000259" key="10">
    <source>
        <dbReference type="Pfam" id="PF00155"/>
    </source>
</evidence>
<proteinExistence type="inferred from homology"/>
<dbReference type="Pfam" id="PF00155">
    <property type="entry name" value="Aminotran_1_2"/>
    <property type="match status" value="1"/>
</dbReference>
<reference evidence="11" key="3">
    <citation type="submission" date="2025-08" db="UniProtKB">
        <authorList>
            <consortium name="Ensembl"/>
        </authorList>
    </citation>
    <scope>IDENTIFICATION</scope>
</reference>
<dbReference type="STRING" id="7994.ENSAMXP00000049909"/>
<dbReference type="GeneTree" id="ENSGT00940000155265"/>
<comment type="similarity">
    <text evidence="7">Belongs to the class-I pyridoxal-phosphate-dependent aminotransferase family. Alanine aminotransferase subfamily.</text>
</comment>
<keyword evidence="3" id="KW-0032">Aminotransferase</keyword>
<feature type="domain" description="Aminotransferase class I/classII large" evidence="10">
    <location>
        <begin position="81"/>
        <end position="464"/>
    </location>
</feature>
<comment type="cofactor">
    <cofactor evidence="1">
        <name>pyridoxal 5'-phosphate</name>
        <dbReference type="ChEBI" id="CHEBI:597326"/>
    </cofactor>
</comment>
<dbReference type="Gene3D" id="3.90.1150.10">
    <property type="entry name" value="Aspartate Aminotransferase, domain 1"/>
    <property type="match status" value="1"/>
</dbReference>
<evidence type="ECO:0000256" key="5">
    <source>
        <dbReference type="ARBA" id="ARBA00022898"/>
    </source>
</evidence>
<dbReference type="GO" id="GO:0030170">
    <property type="term" value="F:pyridoxal phosphate binding"/>
    <property type="evidence" value="ECO:0007669"/>
    <property type="project" value="InterPro"/>
</dbReference>
<dbReference type="Gene3D" id="3.40.640.10">
    <property type="entry name" value="Type I PLP-dependent aspartate aminotransferase-like (Major domain)"/>
    <property type="match status" value="1"/>
</dbReference>
<dbReference type="CDD" id="cd00609">
    <property type="entry name" value="AAT_like"/>
    <property type="match status" value="1"/>
</dbReference>
<dbReference type="PANTHER" id="PTHR11751">
    <property type="entry name" value="ALANINE AMINOTRANSFERASE"/>
    <property type="match status" value="1"/>
</dbReference>
<reference evidence="12" key="2">
    <citation type="journal article" date="2014" name="Nat. Commun.">
        <title>The cavefish genome reveals candidate genes for eye loss.</title>
        <authorList>
            <person name="McGaugh S.E."/>
            <person name="Gross J.B."/>
            <person name="Aken B."/>
            <person name="Blin M."/>
            <person name="Borowsky R."/>
            <person name="Chalopin D."/>
            <person name="Hinaux H."/>
            <person name="Jeffery W.R."/>
            <person name="Keene A."/>
            <person name="Ma L."/>
            <person name="Minx P."/>
            <person name="Murphy D."/>
            <person name="O'Quin K.E."/>
            <person name="Retaux S."/>
            <person name="Rohner N."/>
            <person name="Searle S.M."/>
            <person name="Stahl B.A."/>
            <person name="Tabin C."/>
            <person name="Volff J.N."/>
            <person name="Yoshizawa M."/>
            <person name="Warren W.C."/>
        </authorList>
    </citation>
    <scope>NUCLEOTIDE SEQUENCE [LARGE SCALE GENOMIC DNA]</scope>
    <source>
        <strain evidence="12">female</strain>
    </source>
</reference>
<evidence type="ECO:0000256" key="2">
    <source>
        <dbReference type="ARBA" id="ARBA00011738"/>
    </source>
</evidence>
<evidence type="ECO:0000313" key="11">
    <source>
        <dbReference type="Ensembl" id="ENSAMXP00000049909.1"/>
    </source>
</evidence>
<dbReference type="Ensembl" id="ENSAMXT00000037662.1">
    <property type="protein sequence ID" value="ENSAMXP00000049909.1"/>
    <property type="gene ID" value="ENSAMXG00000014796.2"/>
</dbReference>
<comment type="pathway">
    <text evidence="6">Amino-acid degradation; L-alanine degradation via transaminase pathway; pyruvate from L-alanine: step 1/1.</text>
</comment>
<dbReference type="AlphaFoldDB" id="A0A3B1K8D6"/>
<dbReference type="GO" id="GO:0004021">
    <property type="term" value="F:L-alanine:2-oxoglutarate aminotransferase activity"/>
    <property type="evidence" value="ECO:0007669"/>
    <property type="project" value="UniProtKB-EC"/>
</dbReference>
<reference evidence="12" key="1">
    <citation type="submission" date="2013-03" db="EMBL/GenBank/DDBJ databases">
        <authorList>
            <person name="Jeffery W."/>
            <person name="Warren W."/>
            <person name="Wilson R.K."/>
        </authorList>
    </citation>
    <scope>NUCLEOTIDE SEQUENCE</scope>
    <source>
        <strain evidence="12">female</strain>
    </source>
</reference>
<evidence type="ECO:0000256" key="1">
    <source>
        <dbReference type="ARBA" id="ARBA00001933"/>
    </source>
</evidence>
<evidence type="ECO:0000256" key="8">
    <source>
        <dbReference type="ARBA" id="ARBA00026106"/>
    </source>
</evidence>
<dbReference type="InParanoid" id="A0A3B1K8D6"/>
<name>A0A3B1K8D6_ASTMX</name>
<dbReference type="UniPathway" id="UPA00528">
    <property type="reaction ID" value="UER00586"/>
</dbReference>
<dbReference type="Gene3D" id="1.10.287.1970">
    <property type="match status" value="1"/>
</dbReference>
<dbReference type="PANTHER" id="PTHR11751:SF469">
    <property type="entry name" value="ALANINE TRANSAMINASE"/>
    <property type="match status" value="1"/>
</dbReference>
<dbReference type="InterPro" id="IPR045088">
    <property type="entry name" value="ALAT1/2-like"/>
</dbReference>
<dbReference type="EC" id="2.6.1.2" evidence="8"/>
<organism evidence="11 12">
    <name type="scientific">Astyanax mexicanus</name>
    <name type="common">Blind cave fish</name>
    <name type="synonym">Astyanax fasciatus mexicanus</name>
    <dbReference type="NCBI Taxonomy" id="7994"/>
    <lineage>
        <taxon>Eukaryota</taxon>
        <taxon>Metazoa</taxon>
        <taxon>Chordata</taxon>
        <taxon>Craniata</taxon>
        <taxon>Vertebrata</taxon>
        <taxon>Euteleostomi</taxon>
        <taxon>Actinopterygii</taxon>
        <taxon>Neopterygii</taxon>
        <taxon>Teleostei</taxon>
        <taxon>Ostariophysi</taxon>
        <taxon>Characiformes</taxon>
        <taxon>Characoidei</taxon>
        <taxon>Acestrorhamphidae</taxon>
        <taxon>Acestrorhamphinae</taxon>
        <taxon>Astyanax</taxon>
    </lineage>
</organism>
<evidence type="ECO:0000256" key="4">
    <source>
        <dbReference type="ARBA" id="ARBA00022679"/>
    </source>
</evidence>
<keyword evidence="4" id="KW-0808">Transferase</keyword>
<sequence length="476" mass="53080">MSVLSEINPDVRRIKISEHDILDERAEQIRTEIRQGLVKRYKDVIDVSSGNPHGMGLKPLTFVRQVLATCFYPPLVHDESLPLDVRQRAQSLLAECDGESIGSYPATYGMKHVRSSVSTFITRRDGVVSDPDNIIISNGSQHALILILKLLVQGRGLQQTGVLTPVPCYRSFNKGLVAQGAVSVPYYLCEEQGWTVQVEELRRALQAARGHCNPMVLYIINPGNPSGHVQSKASIEEVIRFAAEERLFIMADEVYQGCVFGKDSEFYSYKKVLSEMGPPYSTNVELASFHSVSKGFMGESGLRCGYVEMVNLDPQVMRYAYQAFSFNALASVPGQITLDVMLNPPQPGDPSYAVYAQEVKSVMSAIKNNAQRIMDVVSGLPGMTCQPINGGIFMFLRLHLSKAAIEHAEEKDLEPDLLYSMRLLEDTGLCVAPGCELRQKQGTHHIRICLATPEEIMEDVLHRLKSFHLRFIKEFP</sequence>
<evidence type="ECO:0000256" key="3">
    <source>
        <dbReference type="ARBA" id="ARBA00022576"/>
    </source>
</evidence>
<dbReference type="InterPro" id="IPR015421">
    <property type="entry name" value="PyrdxlP-dep_Trfase_major"/>
</dbReference>
<dbReference type="Bgee" id="ENSAMXG00000014796">
    <property type="expression patterns" value="Expressed in head kidney and 2 other cell types or tissues"/>
</dbReference>
<dbReference type="FunFam" id="3.40.640.10:FF:000129">
    <property type="entry name" value="Alanine aminotransferase 2"/>
    <property type="match status" value="1"/>
</dbReference>
<dbReference type="GO" id="GO:0042853">
    <property type="term" value="P:L-alanine catabolic process"/>
    <property type="evidence" value="ECO:0007669"/>
    <property type="project" value="UniProtKB-UniPathway"/>
</dbReference>
<reference evidence="11" key="4">
    <citation type="submission" date="2025-09" db="UniProtKB">
        <authorList>
            <consortium name="Ensembl"/>
        </authorList>
    </citation>
    <scope>IDENTIFICATION</scope>
</reference>
<evidence type="ECO:0000256" key="6">
    <source>
        <dbReference type="ARBA" id="ARBA00025708"/>
    </source>
</evidence>
<keyword evidence="5" id="KW-0663">Pyridoxal phosphate</keyword>